<sequence>MPDKDNPFSAADRPRLSAVALSYKDPDQPPVVIAKGYGDVAEAIIRSAKESGVYVHNSPELVKLLVNVNLDAKIPPSLYLVVAEMLNWLQELENEAIT</sequence>
<reference evidence="2 3" key="1">
    <citation type="submission" date="2020-04" db="EMBL/GenBank/DDBJ databases">
        <title>Complete genome of a Psychrophilic, Marine, Gas Vacuolate Bacterium Polaromonas vacuolata KCTC 22033T.</title>
        <authorList>
            <person name="Hwang K."/>
            <person name="Kim K.M."/>
        </authorList>
    </citation>
    <scope>NUCLEOTIDE SEQUENCE [LARGE SCALE GENOMIC DNA]</scope>
    <source>
        <strain evidence="2 3">KCTC 22033</strain>
    </source>
</reference>
<dbReference type="GO" id="GO:0009306">
    <property type="term" value="P:protein secretion"/>
    <property type="evidence" value="ECO:0007669"/>
    <property type="project" value="InterPro"/>
</dbReference>
<dbReference type="InterPro" id="IPR006135">
    <property type="entry name" value="T3SS_substrate_exporter"/>
</dbReference>
<name>A0A6H2H5N9_9BURK</name>
<proteinExistence type="inferred from homology"/>
<organism evidence="2 3">
    <name type="scientific">Polaromonas vacuolata</name>
    <dbReference type="NCBI Taxonomy" id="37448"/>
    <lineage>
        <taxon>Bacteria</taxon>
        <taxon>Pseudomonadati</taxon>
        <taxon>Pseudomonadota</taxon>
        <taxon>Betaproteobacteria</taxon>
        <taxon>Burkholderiales</taxon>
        <taxon>Comamonadaceae</taxon>
        <taxon>Polaromonas</taxon>
    </lineage>
</organism>
<dbReference type="EMBL" id="CP051461">
    <property type="protein sequence ID" value="QJC55168.1"/>
    <property type="molecule type" value="Genomic_DNA"/>
</dbReference>
<evidence type="ECO:0000313" key="2">
    <source>
        <dbReference type="EMBL" id="QJC55168.1"/>
    </source>
</evidence>
<dbReference type="PANTHER" id="PTHR30531:SF12">
    <property type="entry name" value="FLAGELLAR BIOSYNTHETIC PROTEIN FLHB"/>
    <property type="match status" value="1"/>
</dbReference>
<keyword evidence="2" id="KW-0282">Flagellum</keyword>
<dbReference type="AlphaFoldDB" id="A0A6H2H5N9"/>
<evidence type="ECO:0000313" key="3">
    <source>
        <dbReference type="Proteomes" id="UP000502041"/>
    </source>
</evidence>
<dbReference type="SUPFAM" id="SSF160544">
    <property type="entry name" value="EscU C-terminal domain-like"/>
    <property type="match status" value="1"/>
</dbReference>
<dbReference type="PANTHER" id="PTHR30531">
    <property type="entry name" value="FLAGELLAR BIOSYNTHETIC PROTEIN FLHB"/>
    <property type="match status" value="1"/>
</dbReference>
<protein>
    <submittedName>
        <fullName evidence="2">Flagellar biosynthetic protein FlhB</fullName>
    </submittedName>
</protein>
<comment type="similarity">
    <text evidence="1">Belongs to the type III secretion exporter family.</text>
</comment>
<keyword evidence="2" id="KW-0969">Cilium</keyword>
<dbReference type="Gene3D" id="3.40.1690.10">
    <property type="entry name" value="secretion proteins EscU"/>
    <property type="match status" value="1"/>
</dbReference>
<dbReference type="InterPro" id="IPR029025">
    <property type="entry name" value="T3SS_substrate_exporter_C"/>
</dbReference>
<dbReference type="Proteomes" id="UP000502041">
    <property type="component" value="Chromosome"/>
</dbReference>
<accession>A0A6H2H5N9</accession>
<dbReference type="KEGG" id="pvac:HC248_00431"/>
<evidence type="ECO:0000256" key="1">
    <source>
        <dbReference type="ARBA" id="ARBA00010690"/>
    </source>
</evidence>
<keyword evidence="3" id="KW-1185">Reference proteome</keyword>
<dbReference type="GO" id="GO:0005886">
    <property type="term" value="C:plasma membrane"/>
    <property type="evidence" value="ECO:0007669"/>
    <property type="project" value="TreeGrafter"/>
</dbReference>
<gene>
    <name evidence="2" type="primary">flhB_1</name>
    <name evidence="2" type="ORF">HC248_00431</name>
</gene>
<dbReference type="Pfam" id="PF01312">
    <property type="entry name" value="Bac_export_2"/>
    <property type="match status" value="1"/>
</dbReference>
<dbReference type="RefSeq" id="WP_168921078.1">
    <property type="nucleotide sequence ID" value="NZ_CP051461.1"/>
</dbReference>
<keyword evidence="2" id="KW-0966">Cell projection</keyword>